<dbReference type="Gene3D" id="3.40.50.720">
    <property type="entry name" value="NAD(P)-binding Rossmann-like Domain"/>
    <property type="match status" value="1"/>
</dbReference>
<protein>
    <submittedName>
        <fullName evidence="2">SDR family oxidoreductase</fullName>
        <ecNumber evidence="2">1.6.5.2</ecNumber>
    </submittedName>
</protein>
<dbReference type="AlphaFoldDB" id="A0A9Y2JI79"/>
<gene>
    <name evidence="2" type="ORF">QRX60_34205</name>
</gene>
<dbReference type="EMBL" id="CP127295">
    <property type="protein sequence ID" value="WIX99080.1"/>
    <property type="molecule type" value="Genomic_DNA"/>
</dbReference>
<keyword evidence="2" id="KW-0560">Oxidoreductase</keyword>
<reference evidence="2 3" key="1">
    <citation type="submission" date="2023-06" db="EMBL/GenBank/DDBJ databases">
        <authorList>
            <person name="Oyuntsetseg B."/>
            <person name="Kim S.B."/>
        </authorList>
    </citation>
    <scope>NUCLEOTIDE SEQUENCE [LARGE SCALE GENOMIC DNA]</scope>
    <source>
        <strain evidence="2 3">4-36</strain>
    </source>
</reference>
<dbReference type="KEGG" id="amog:QRX60_34205"/>
<dbReference type="Proteomes" id="UP001239397">
    <property type="component" value="Chromosome"/>
</dbReference>
<sequence length="284" mass="29290">MIVVTGATGQLGRLVVEGLLKKVPAAKVVAAVRDPEKAAEFAARGVQVRRADYDDPASLAAAFAGADKVLLISSSTPGQRLAQHEAVVTAAREAGVGHLAYTSVLSADTTKLFVAPDHKATEEVIRASGLPFTFLRNGWYTENYAQTIAQALAVGSFAGAAGEGKLGAVPRIDFAAAAVEVLTGEGHEGQVYELAGDEPFSYPDLAAAVTAASGTQVTYQDLPVEQYRKVLVGAGLPEPVAAMLADADRGIADGELASTSGDLSRLIGRPTTPLAEAVTALIKH</sequence>
<dbReference type="Gene3D" id="3.90.25.10">
    <property type="entry name" value="UDP-galactose 4-epimerase, domain 1"/>
    <property type="match status" value="1"/>
</dbReference>
<dbReference type="InterPro" id="IPR052718">
    <property type="entry name" value="NmrA-type_oxidoreductase"/>
</dbReference>
<dbReference type="PANTHER" id="PTHR47129:SF1">
    <property type="entry name" value="NMRA-LIKE DOMAIN-CONTAINING PROTEIN"/>
    <property type="match status" value="1"/>
</dbReference>
<dbReference type="EC" id="1.6.5.2" evidence="2"/>
<evidence type="ECO:0000313" key="2">
    <source>
        <dbReference type="EMBL" id="WIX99080.1"/>
    </source>
</evidence>
<dbReference type="GO" id="GO:0003955">
    <property type="term" value="F:NAD(P)H dehydrogenase (quinone) activity"/>
    <property type="evidence" value="ECO:0007669"/>
    <property type="project" value="UniProtKB-EC"/>
</dbReference>
<accession>A0A9Y2JI79</accession>
<name>A0A9Y2JI79_9PSEU</name>
<dbReference type="InterPro" id="IPR036291">
    <property type="entry name" value="NAD(P)-bd_dom_sf"/>
</dbReference>
<dbReference type="Pfam" id="PF05368">
    <property type="entry name" value="NmrA"/>
    <property type="match status" value="1"/>
</dbReference>
<keyword evidence="3" id="KW-1185">Reference proteome</keyword>
<evidence type="ECO:0000259" key="1">
    <source>
        <dbReference type="Pfam" id="PF05368"/>
    </source>
</evidence>
<dbReference type="RefSeq" id="WP_285995563.1">
    <property type="nucleotide sequence ID" value="NZ_CP127295.1"/>
</dbReference>
<feature type="domain" description="NmrA-like" evidence="1">
    <location>
        <begin position="2"/>
        <end position="247"/>
    </location>
</feature>
<organism evidence="2 3">
    <name type="scientific">Amycolatopsis mongoliensis</name>
    <dbReference type="NCBI Taxonomy" id="715475"/>
    <lineage>
        <taxon>Bacteria</taxon>
        <taxon>Bacillati</taxon>
        <taxon>Actinomycetota</taxon>
        <taxon>Actinomycetes</taxon>
        <taxon>Pseudonocardiales</taxon>
        <taxon>Pseudonocardiaceae</taxon>
        <taxon>Amycolatopsis</taxon>
    </lineage>
</organism>
<dbReference type="SUPFAM" id="SSF51735">
    <property type="entry name" value="NAD(P)-binding Rossmann-fold domains"/>
    <property type="match status" value="1"/>
</dbReference>
<proteinExistence type="predicted"/>
<dbReference type="PANTHER" id="PTHR47129">
    <property type="entry name" value="QUINONE OXIDOREDUCTASE 2"/>
    <property type="match status" value="1"/>
</dbReference>
<dbReference type="InterPro" id="IPR008030">
    <property type="entry name" value="NmrA-like"/>
</dbReference>
<dbReference type="CDD" id="cd05269">
    <property type="entry name" value="TMR_SDR_a"/>
    <property type="match status" value="1"/>
</dbReference>
<evidence type="ECO:0000313" key="3">
    <source>
        <dbReference type="Proteomes" id="UP001239397"/>
    </source>
</evidence>